<dbReference type="GO" id="GO:0003700">
    <property type="term" value="F:DNA-binding transcription factor activity"/>
    <property type="evidence" value="ECO:0007669"/>
    <property type="project" value="InterPro"/>
</dbReference>
<keyword evidence="5" id="KW-0812">Transmembrane</keyword>
<dbReference type="InterPro" id="IPR011990">
    <property type="entry name" value="TPR-like_helical_dom_sf"/>
</dbReference>
<keyword evidence="2" id="KW-0238">DNA-binding</keyword>
<keyword evidence="5" id="KW-1133">Transmembrane helix</keyword>
<keyword evidence="3" id="KW-0804">Transcription</keyword>
<dbReference type="GO" id="GO:0043565">
    <property type="term" value="F:sequence-specific DNA binding"/>
    <property type="evidence" value="ECO:0007669"/>
    <property type="project" value="InterPro"/>
</dbReference>
<dbReference type="PANTHER" id="PTHR43280:SF2">
    <property type="entry name" value="HTH-TYPE TRANSCRIPTIONAL REGULATOR EXSA"/>
    <property type="match status" value="1"/>
</dbReference>
<gene>
    <name evidence="7" type="ORF">FW781_17485</name>
</gene>
<dbReference type="Proteomes" id="UP000323884">
    <property type="component" value="Unassembled WGS sequence"/>
</dbReference>
<sequence>MIEKKKLIFLFCILSFTSLKSLNESQIEEEIKKIQNLPDNNPHKIIAFSTDIYRIARNRGDKKGILAINSLLINKYCEIGNFKKAIEKCDEIEKLAGKNDTILVNSHRLKASAYLELNANYESFRELKKAIKTADKLESQNDKNYMKALVYKEFVSYFSHVNAPIDSVMYYQNECLESAMSIDDNKDFQDKKYHTLAVAYMNLGMMNIALGNIKEAINKLSKALGICQDEKYHIHKDLKVSILNELAWTYYDQKNYDKAAHFAAQAEREEKKVGMPYVRRDIFEIAFKTYSALKKKALARKYTNLYIQLNDSLVNVEKNVADINREKYIIGKQEDNTGRKQGYIVIWITLAIILLIICIVVWKKLYKPSDIADPGNSTAEPNEHLKVPYEKNINIPDYTTRSILDKLAKFEKSQKFIKKDISLSSLASDLDTNTRYLSAIIKQHKKKSYSNYINGLRIAYIKTKLIEDPIYREYKISYLADECGFSSREVFAVTFKKDTGITPSYFISSLNDKSIQDSLSLD</sequence>
<reference evidence="7 8" key="1">
    <citation type="submission" date="2019-08" db="EMBL/GenBank/DDBJ databases">
        <title>Draft genome sequence of Chryseobacterium sp. Gsoil 183.</title>
        <authorList>
            <person name="Im W.-T."/>
        </authorList>
    </citation>
    <scope>NUCLEOTIDE SEQUENCE [LARGE SCALE GENOMIC DNA]</scope>
    <source>
        <strain evidence="7 8">Gsoil 183</strain>
    </source>
</reference>
<accession>A0A5D8ZFZ2</accession>
<feature type="domain" description="HTH araC/xylS-type" evidence="6">
    <location>
        <begin position="417"/>
        <end position="509"/>
    </location>
</feature>
<feature type="transmembrane region" description="Helical" evidence="5">
    <location>
        <begin position="342"/>
        <end position="362"/>
    </location>
</feature>
<dbReference type="SUPFAM" id="SSF48452">
    <property type="entry name" value="TPR-like"/>
    <property type="match status" value="2"/>
</dbReference>
<dbReference type="Gene3D" id="1.10.10.60">
    <property type="entry name" value="Homeodomain-like"/>
    <property type="match status" value="2"/>
</dbReference>
<organism evidence="7 8">
    <name type="scientific">Chryseobacterium panacisoli</name>
    <dbReference type="NCBI Taxonomy" id="1807141"/>
    <lineage>
        <taxon>Bacteria</taxon>
        <taxon>Pseudomonadati</taxon>
        <taxon>Bacteroidota</taxon>
        <taxon>Flavobacteriia</taxon>
        <taxon>Flavobacteriales</taxon>
        <taxon>Weeksellaceae</taxon>
        <taxon>Chryseobacterium group</taxon>
        <taxon>Chryseobacterium</taxon>
    </lineage>
</organism>
<keyword evidence="1" id="KW-0805">Transcription regulation</keyword>
<protein>
    <submittedName>
        <fullName evidence="7">Helix-turn-helix domain-containing protein</fullName>
    </submittedName>
</protein>
<evidence type="ECO:0000256" key="2">
    <source>
        <dbReference type="ARBA" id="ARBA00023125"/>
    </source>
</evidence>
<dbReference type="Pfam" id="PF13424">
    <property type="entry name" value="TPR_12"/>
    <property type="match status" value="1"/>
</dbReference>
<evidence type="ECO:0000259" key="6">
    <source>
        <dbReference type="PROSITE" id="PS01124"/>
    </source>
</evidence>
<evidence type="ECO:0000256" key="5">
    <source>
        <dbReference type="SAM" id="Phobius"/>
    </source>
</evidence>
<dbReference type="EMBL" id="VTRU01000005">
    <property type="protein sequence ID" value="TZF93487.1"/>
    <property type="molecule type" value="Genomic_DNA"/>
</dbReference>
<dbReference type="AlphaFoldDB" id="A0A5D8ZFZ2"/>
<dbReference type="InterPro" id="IPR009057">
    <property type="entry name" value="Homeodomain-like_sf"/>
</dbReference>
<dbReference type="Pfam" id="PF12833">
    <property type="entry name" value="HTH_18"/>
    <property type="match status" value="1"/>
</dbReference>
<evidence type="ECO:0000256" key="3">
    <source>
        <dbReference type="ARBA" id="ARBA00023163"/>
    </source>
</evidence>
<evidence type="ECO:0000313" key="7">
    <source>
        <dbReference type="EMBL" id="TZF93487.1"/>
    </source>
</evidence>
<dbReference type="PROSITE" id="PS50005">
    <property type="entry name" value="TPR"/>
    <property type="match status" value="1"/>
</dbReference>
<dbReference type="PANTHER" id="PTHR43280">
    <property type="entry name" value="ARAC-FAMILY TRANSCRIPTIONAL REGULATOR"/>
    <property type="match status" value="1"/>
</dbReference>
<evidence type="ECO:0000313" key="8">
    <source>
        <dbReference type="Proteomes" id="UP000323884"/>
    </source>
</evidence>
<comment type="caution">
    <text evidence="7">The sequence shown here is derived from an EMBL/GenBank/DDBJ whole genome shotgun (WGS) entry which is preliminary data.</text>
</comment>
<dbReference type="PROSITE" id="PS01124">
    <property type="entry name" value="HTH_ARAC_FAMILY_2"/>
    <property type="match status" value="1"/>
</dbReference>
<feature type="repeat" description="TPR" evidence="4">
    <location>
        <begin position="197"/>
        <end position="230"/>
    </location>
</feature>
<proteinExistence type="predicted"/>
<keyword evidence="4" id="KW-0802">TPR repeat</keyword>
<dbReference type="SUPFAM" id="SSF46689">
    <property type="entry name" value="Homeodomain-like"/>
    <property type="match status" value="1"/>
</dbReference>
<keyword evidence="8" id="KW-1185">Reference proteome</keyword>
<dbReference type="SMART" id="SM00342">
    <property type="entry name" value="HTH_ARAC"/>
    <property type="match status" value="1"/>
</dbReference>
<dbReference type="InterPro" id="IPR019734">
    <property type="entry name" value="TPR_rpt"/>
</dbReference>
<keyword evidence="5" id="KW-0472">Membrane</keyword>
<evidence type="ECO:0000256" key="4">
    <source>
        <dbReference type="PROSITE-ProRule" id="PRU00339"/>
    </source>
</evidence>
<dbReference type="InterPro" id="IPR018060">
    <property type="entry name" value="HTH_AraC"/>
</dbReference>
<name>A0A5D8ZFZ2_9FLAO</name>
<dbReference type="SMART" id="SM00028">
    <property type="entry name" value="TPR"/>
    <property type="match status" value="3"/>
</dbReference>
<dbReference type="Gene3D" id="1.25.40.10">
    <property type="entry name" value="Tetratricopeptide repeat domain"/>
    <property type="match status" value="1"/>
</dbReference>
<dbReference type="OrthoDB" id="6283866at2"/>
<evidence type="ECO:0000256" key="1">
    <source>
        <dbReference type="ARBA" id="ARBA00023015"/>
    </source>
</evidence>